<accession>A0A5N6DJP0</accession>
<feature type="transmembrane region" description="Helical" evidence="6">
    <location>
        <begin position="72"/>
        <end position="96"/>
    </location>
</feature>
<evidence type="ECO:0000256" key="4">
    <source>
        <dbReference type="ARBA" id="ARBA00022989"/>
    </source>
</evidence>
<dbReference type="OMA" id="EYVYYER"/>
<evidence type="ECO:0000256" key="5">
    <source>
        <dbReference type="ARBA" id="ARBA00023136"/>
    </source>
</evidence>
<comment type="similarity">
    <text evidence="2">Belongs to the UPF0057 (PMP3) family.</text>
</comment>
<keyword evidence="7" id="KW-0732">Signal</keyword>
<keyword evidence="9" id="KW-1185">Reference proteome</keyword>
<feature type="signal peptide" evidence="7">
    <location>
        <begin position="1"/>
        <end position="22"/>
    </location>
</feature>
<dbReference type="Pfam" id="PF01679">
    <property type="entry name" value="Pmp3"/>
    <property type="match status" value="1"/>
</dbReference>
<evidence type="ECO:0000313" key="8">
    <source>
        <dbReference type="EMBL" id="KAB8205311.1"/>
    </source>
</evidence>
<reference evidence="8 9" key="1">
    <citation type="submission" date="2019-04" db="EMBL/GenBank/DDBJ databases">
        <title>Fungal friends and foes A comparative genomics study of 23 Aspergillus species from section Flavi.</title>
        <authorList>
            <consortium name="DOE Joint Genome Institute"/>
            <person name="Kjaerbolling I."/>
            <person name="Vesth T.C."/>
            <person name="Frisvad J.C."/>
            <person name="Nybo J.L."/>
            <person name="Theobald S."/>
            <person name="Kildgaard S."/>
            <person name="Petersen T.I."/>
            <person name="Kuo A."/>
            <person name="Sato A."/>
            <person name="Lyhne E.K."/>
            <person name="Kogle M.E."/>
            <person name="Wiebenga A."/>
            <person name="Kun R.S."/>
            <person name="Lubbers R.J."/>
            <person name="Makela M.R."/>
            <person name="Barry K."/>
            <person name="Chovatia M."/>
            <person name="Clum A."/>
            <person name="Daum C."/>
            <person name="Haridas S."/>
            <person name="He G."/>
            <person name="LaButti K."/>
            <person name="Lipzen A."/>
            <person name="Mondo S."/>
            <person name="Pangilinan J."/>
            <person name="Riley R."/>
            <person name="Salamov A."/>
            <person name="Simmons B.A."/>
            <person name="Magnuson J.K."/>
            <person name="Henrissat B."/>
            <person name="Mortensen U.H."/>
            <person name="Larsen T.O."/>
            <person name="De vries R.P."/>
            <person name="Grigoriev I.V."/>
            <person name="Machida M."/>
            <person name="Baker S.E."/>
            <person name="Andersen M.R."/>
        </authorList>
    </citation>
    <scope>NUCLEOTIDE SEQUENCE [LARGE SCALE GENOMIC DNA]</scope>
    <source>
        <strain evidence="8 9">CBS 117618</strain>
    </source>
</reference>
<dbReference type="AlphaFoldDB" id="A0A5N6DJP0"/>
<organism evidence="8 9">
    <name type="scientific">Aspergillus parasiticus</name>
    <dbReference type="NCBI Taxonomy" id="5067"/>
    <lineage>
        <taxon>Eukaryota</taxon>
        <taxon>Fungi</taxon>
        <taxon>Dikarya</taxon>
        <taxon>Ascomycota</taxon>
        <taxon>Pezizomycotina</taxon>
        <taxon>Eurotiomycetes</taxon>
        <taxon>Eurotiomycetidae</taxon>
        <taxon>Eurotiales</taxon>
        <taxon>Aspergillaceae</taxon>
        <taxon>Aspergillus</taxon>
        <taxon>Aspergillus subgen. Circumdati</taxon>
    </lineage>
</organism>
<dbReference type="GO" id="GO:0016020">
    <property type="term" value="C:membrane"/>
    <property type="evidence" value="ECO:0007669"/>
    <property type="project" value="UniProtKB-SubCell"/>
</dbReference>
<evidence type="ECO:0000256" key="2">
    <source>
        <dbReference type="ARBA" id="ARBA00009530"/>
    </source>
</evidence>
<evidence type="ECO:0000256" key="7">
    <source>
        <dbReference type="SAM" id="SignalP"/>
    </source>
</evidence>
<sequence>MAGTCSMLCLILITLFSKFVRLGVPIPPVQWPRAFVRICSPCLDLAPCSLHIFNNGNDNKRFTDMVLLVPPLGVFLISGCSADFFINILLTILGYLPGHIHAFYLEYVYYRQRDGVTERAPGVYSERIQRGGHHETTYGTIHN</sequence>
<keyword evidence="4 6" id="KW-1133">Transmembrane helix</keyword>
<dbReference type="VEuPathDB" id="FungiDB:BDV34DRAFT_100649"/>
<proteinExistence type="inferred from homology"/>
<feature type="chain" id="PRO_5024948732" description="Proteolipid membrane potential modulator" evidence="7">
    <location>
        <begin position="23"/>
        <end position="143"/>
    </location>
</feature>
<evidence type="ECO:0000256" key="3">
    <source>
        <dbReference type="ARBA" id="ARBA00022692"/>
    </source>
</evidence>
<name>A0A5N6DJP0_ASPPA</name>
<keyword evidence="5 6" id="KW-0472">Membrane</keyword>
<keyword evidence="3 6" id="KW-0812">Transmembrane</keyword>
<dbReference type="PANTHER" id="PTHR21659:SF42">
    <property type="entry name" value="UPF0057 MEMBRANE PROTEIN ZK632.10-RELATED"/>
    <property type="match status" value="1"/>
</dbReference>
<dbReference type="InterPro" id="IPR000612">
    <property type="entry name" value="PMP3"/>
</dbReference>
<dbReference type="Proteomes" id="UP000326532">
    <property type="component" value="Unassembled WGS sequence"/>
</dbReference>
<evidence type="ECO:0000256" key="1">
    <source>
        <dbReference type="ARBA" id="ARBA00004370"/>
    </source>
</evidence>
<evidence type="ECO:0000313" key="9">
    <source>
        <dbReference type="Proteomes" id="UP000326532"/>
    </source>
</evidence>
<dbReference type="PANTHER" id="PTHR21659">
    <property type="entry name" value="HYDROPHOBIC PROTEIN RCI2 LOW TEMPERATURE AND SALT RESPONSIVE PROTEIN LTI6 -RELATED"/>
    <property type="match status" value="1"/>
</dbReference>
<gene>
    <name evidence="8" type="ORF">BDV34DRAFT_100649</name>
</gene>
<comment type="subcellular location">
    <subcellularLocation>
        <location evidence="1">Membrane</location>
    </subcellularLocation>
</comment>
<protein>
    <recommendedName>
        <fullName evidence="10">Proteolipid membrane potential modulator</fullName>
    </recommendedName>
</protein>
<dbReference type="EMBL" id="ML734971">
    <property type="protein sequence ID" value="KAB8205311.1"/>
    <property type="molecule type" value="Genomic_DNA"/>
</dbReference>
<evidence type="ECO:0000256" key="6">
    <source>
        <dbReference type="SAM" id="Phobius"/>
    </source>
</evidence>
<evidence type="ECO:0008006" key="10">
    <source>
        <dbReference type="Google" id="ProtNLM"/>
    </source>
</evidence>